<keyword evidence="2" id="KW-1185">Reference proteome</keyword>
<name>A0ACA9N1Q7_9GLOM</name>
<dbReference type="EMBL" id="CAJVPM010016134">
    <property type="protein sequence ID" value="CAG8612290.1"/>
    <property type="molecule type" value="Genomic_DNA"/>
</dbReference>
<reference evidence="1" key="1">
    <citation type="submission" date="2021-06" db="EMBL/GenBank/DDBJ databases">
        <authorList>
            <person name="Kallberg Y."/>
            <person name="Tangrot J."/>
            <person name="Rosling A."/>
        </authorList>
    </citation>
    <scope>NUCLEOTIDE SEQUENCE</scope>
    <source>
        <strain evidence="1">AU212A</strain>
    </source>
</reference>
<proteinExistence type="predicted"/>
<dbReference type="Proteomes" id="UP000789860">
    <property type="component" value="Unassembled WGS sequence"/>
</dbReference>
<evidence type="ECO:0000313" key="1">
    <source>
        <dbReference type="EMBL" id="CAG8612290.1"/>
    </source>
</evidence>
<comment type="caution">
    <text evidence="1">The sequence shown here is derived from an EMBL/GenBank/DDBJ whole genome shotgun (WGS) entry which is preliminary data.</text>
</comment>
<protein>
    <submittedName>
        <fullName evidence="1">7536_t:CDS:1</fullName>
    </submittedName>
</protein>
<feature type="non-terminal residue" evidence="1">
    <location>
        <position position="1"/>
    </location>
</feature>
<sequence>NMTAIQIVCNLLAPTNGASKNELKEVLDNTKLAYNEIKIQHLLEHDTHRFRDNISPWTRLHELQPDSEVQDNNYKHYYQLTLNRKYDLNNDHALILVLTVEDQASYSSSIAIGFSNKKNQFIICIAVEAVQKNIPCTQSEYSYSFYYIDLPNNKGFQCIRQCNSN</sequence>
<organism evidence="1 2">
    <name type="scientific">Scutellospora calospora</name>
    <dbReference type="NCBI Taxonomy" id="85575"/>
    <lineage>
        <taxon>Eukaryota</taxon>
        <taxon>Fungi</taxon>
        <taxon>Fungi incertae sedis</taxon>
        <taxon>Mucoromycota</taxon>
        <taxon>Glomeromycotina</taxon>
        <taxon>Glomeromycetes</taxon>
        <taxon>Diversisporales</taxon>
        <taxon>Gigasporaceae</taxon>
        <taxon>Scutellospora</taxon>
    </lineage>
</organism>
<evidence type="ECO:0000313" key="2">
    <source>
        <dbReference type="Proteomes" id="UP000789860"/>
    </source>
</evidence>
<accession>A0ACA9N1Q7</accession>
<gene>
    <name evidence="1" type="ORF">SCALOS_LOCUS7337</name>
</gene>